<feature type="transmembrane region" description="Helical" evidence="13">
    <location>
        <begin position="76"/>
        <end position="97"/>
    </location>
</feature>
<comment type="subcellular location">
    <subcellularLocation>
        <location evidence="2">Membrane</location>
        <topology evidence="2">Multi-pass membrane protein</topology>
    </subcellularLocation>
</comment>
<dbReference type="Proteomes" id="UP001153076">
    <property type="component" value="Unassembled WGS sequence"/>
</dbReference>
<dbReference type="SUPFAM" id="SSF57850">
    <property type="entry name" value="RING/U-box"/>
    <property type="match status" value="1"/>
</dbReference>
<evidence type="ECO:0000256" key="7">
    <source>
        <dbReference type="ARBA" id="ARBA00022771"/>
    </source>
</evidence>
<evidence type="ECO:0000256" key="6">
    <source>
        <dbReference type="ARBA" id="ARBA00022723"/>
    </source>
</evidence>
<keyword evidence="4" id="KW-0808">Transferase</keyword>
<feature type="transmembrane region" description="Helical" evidence="13">
    <location>
        <begin position="256"/>
        <end position="279"/>
    </location>
</feature>
<evidence type="ECO:0000256" key="3">
    <source>
        <dbReference type="ARBA" id="ARBA00012483"/>
    </source>
</evidence>
<evidence type="ECO:0000256" key="9">
    <source>
        <dbReference type="ARBA" id="ARBA00022833"/>
    </source>
</evidence>
<evidence type="ECO:0000256" key="11">
    <source>
        <dbReference type="ARBA" id="ARBA00023136"/>
    </source>
</evidence>
<dbReference type="AlphaFoldDB" id="A0A9Q1QPT7"/>
<keyword evidence="9" id="KW-0862">Zinc</keyword>
<evidence type="ECO:0000256" key="12">
    <source>
        <dbReference type="PROSITE-ProRule" id="PRU00175"/>
    </source>
</evidence>
<feature type="transmembrane region" description="Helical" evidence="13">
    <location>
        <begin position="109"/>
        <end position="129"/>
    </location>
</feature>
<keyword evidence="8" id="KW-0833">Ubl conjugation pathway</keyword>
<dbReference type="EC" id="2.3.2.27" evidence="3"/>
<dbReference type="GO" id="GO:0000325">
    <property type="term" value="C:plant-type vacuole"/>
    <property type="evidence" value="ECO:0007669"/>
    <property type="project" value="TreeGrafter"/>
</dbReference>
<keyword evidence="7 12" id="KW-0863">Zinc-finger</keyword>
<keyword evidence="16" id="KW-1185">Reference proteome</keyword>
<dbReference type="PANTHER" id="PTHR45977:SF28">
    <property type="entry name" value="OS02G0674700 PROTEIN"/>
    <property type="match status" value="1"/>
</dbReference>
<sequence>MASIDGTPLLSSTAAAASASASAESPSSIRAQGLRQAARIIRRASRGLRQPSMAVRETAAQEIEDRQDDWAYSFPIVALDAAWNAAVVAAAVTALLITRSHSPHLPLRLWIAGYAVQCVVHIVCVSAEYRRRRYGLQSSAVYKFLLTSKATREEEEGELKRLDEGQIGMCSDATFGICEYNVFICLVDNWILLDTYWWAHFATRLPDTLLVFPDSDLSLSCSSVPMFHDMIYVCCLMLCIAFLVLDLFFVMFCVALASVIAAAVCCCLPCIIAILYVLADRGGASKEDIELLPKYTFHWIGSEEKISEEAPGPFGGIMRDCGTNSPIERRLTAEDAECCICLSSYEDGIELRELPCGHHFHCACVDKWLYISSTCPLCKYDISRSQRRDEEV</sequence>
<evidence type="ECO:0000256" key="13">
    <source>
        <dbReference type="SAM" id="Phobius"/>
    </source>
</evidence>
<evidence type="ECO:0000256" key="4">
    <source>
        <dbReference type="ARBA" id="ARBA00022679"/>
    </source>
</evidence>
<accession>A0A9Q1QPT7</accession>
<comment type="catalytic activity">
    <reaction evidence="1">
        <text>S-ubiquitinyl-[E2 ubiquitin-conjugating enzyme]-L-cysteine + [acceptor protein]-L-lysine = [E2 ubiquitin-conjugating enzyme]-L-cysteine + N(6)-ubiquitinyl-[acceptor protein]-L-lysine.</text>
        <dbReference type="EC" id="2.3.2.27"/>
    </reaction>
</comment>
<evidence type="ECO:0000256" key="1">
    <source>
        <dbReference type="ARBA" id="ARBA00000900"/>
    </source>
</evidence>
<evidence type="ECO:0000313" key="15">
    <source>
        <dbReference type="EMBL" id="KAJ8449296.1"/>
    </source>
</evidence>
<comment type="caution">
    <text evidence="15">The sequence shown here is derived from an EMBL/GenBank/DDBJ whole genome shotgun (WGS) entry which is preliminary data.</text>
</comment>
<dbReference type="PROSITE" id="PS50089">
    <property type="entry name" value="ZF_RING_2"/>
    <property type="match status" value="1"/>
</dbReference>
<dbReference type="OrthoDB" id="8062037at2759"/>
<evidence type="ECO:0000256" key="8">
    <source>
        <dbReference type="ARBA" id="ARBA00022786"/>
    </source>
</evidence>
<dbReference type="GO" id="GO:0016567">
    <property type="term" value="P:protein ubiquitination"/>
    <property type="evidence" value="ECO:0007669"/>
    <property type="project" value="TreeGrafter"/>
</dbReference>
<dbReference type="GO" id="GO:0016020">
    <property type="term" value="C:membrane"/>
    <property type="evidence" value="ECO:0007669"/>
    <property type="project" value="UniProtKB-SubCell"/>
</dbReference>
<name>A0A9Q1QPT7_9CARY</name>
<reference evidence="15" key="1">
    <citation type="submission" date="2022-04" db="EMBL/GenBank/DDBJ databases">
        <title>Carnegiea gigantea Genome sequencing and assembly v2.</title>
        <authorList>
            <person name="Copetti D."/>
            <person name="Sanderson M.J."/>
            <person name="Burquez A."/>
            <person name="Wojciechowski M.F."/>
        </authorList>
    </citation>
    <scope>NUCLEOTIDE SEQUENCE</scope>
    <source>
        <strain evidence="15">SGP5-SGP5p</strain>
        <tissue evidence="15">Aerial part</tissue>
    </source>
</reference>
<dbReference type="Pfam" id="PF13639">
    <property type="entry name" value="zf-RING_2"/>
    <property type="match status" value="1"/>
</dbReference>
<feature type="transmembrane region" description="Helical" evidence="13">
    <location>
        <begin position="230"/>
        <end position="250"/>
    </location>
</feature>
<dbReference type="GO" id="GO:0006511">
    <property type="term" value="P:ubiquitin-dependent protein catabolic process"/>
    <property type="evidence" value="ECO:0007669"/>
    <property type="project" value="TreeGrafter"/>
</dbReference>
<dbReference type="GO" id="GO:0008270">
    <property type="term" value="F:zinc ion binding"/>
    <property type="evidence" value="ECO:0007669"/>
    <property type="project" value="UniProtKB-KW"/>
</dbReference>
<evidence type="ECO:0000256" key="5">
    <source>
        <dbReference type="ARBA" id="ARBA00022692"/>
    </source>
</evidence>
<evidence type="ECO:0000313" key="16">
    <source>
        <dbReference type="Proteomes" id="UP001153076"/>
    </source>
</evidence>
<dbReference type="GO" id="GO:0061630">
    <property type="term" value="F:ubiquitin protein ligase activity"/>
    <property type="evidence" value="ECO:0007669"/>
    <property type="project" value="UniProtKB-EC"/>
</dbReference>
<protein>
    <recommendedName>
        <fullName evidence="3">RING-type E3 ubiquitin transferase</fullName>
        <ecNumber evidence="3">2.3.2.27</ecNumber>
    </recommendedName>
</protein>
<dbReference type="PANTHER" id="PTHR45977">
    <property type="entry name" value="TARGET OF ERK KINASE MPK-1"/>
    <property type="match status" value="1"/>
</dbReference>
<evidence type="ECO:0000256" key="2">
    <source>
        <dbReference type="ARBA" id="ARBA00004141"/>
    </source>
</evidence>
<dbReference type="InterPro" id="IPR013083">
    <property type="entry name" value="Znf_RING/FYVE/PHD"/>
</dbReference>
<keyword evidence="6" id="KW-0479">Metal-binding</keyword>
<dbReference type="SMART" id="SM00184">
    <property type="entry name" value="RING"/>
    <property type="match status" value="1"/>
</dbReference>
<organism evidence="15 16">
    <name type="scientific">Carnegiea gigantea</name>
    <dbReference type="NCBI Taxonomy" id="171969"/>
    <lineage>
        <taxon>Eukaryota</taxon>
        <taxon>Viridiplantae</taxon>
        <taxon>Streptophyta</taxon>
        <taxon>Embryophyta</taxon>
        <taxon>Tracheophyta</taxon>
        <taxon>Spermatophyta</taxon>
        <taxon>Magnoliopsida</taxon>
        <taxon>eudicotyledons</taxon>
        <taxon>Gunneridae</taxon>
        <taxon>Pentapetalae</taxon>
        <taxon>Caryophyllales</taxon>
        <taxon>Cactineae</taxon>
        <taxon>Cactaceae</taxon>
        <taxon>Cactoideae</taxon>
        <taxon>Echinocereeae</taxon>
        <taxon>Carnegiea</taxon>
    </lineage>
</organism>
<keyword evidence="5 13" id="KW-0812">Transmembrane</keyword>
<dbReference type="InterPro" id="IPR001841">
    <property type="entry name" value="Znf_RING"/>
</dbReference>
<dbReference type="EMBL" id="JAKOGI010000022">
    <property type="protein sequence ID" value="KAJ8449296.1"/>
    <property type="molecule type" value="Genomic_DNA"/>
</dbReference>
<keyword evidence="11 13" id="KW-0472">Membrane</keyword>
<proteinExistence type="predicted"/>
<evidence type="ECO:0000259" key="14">
    <source>
        <dbReference type="PROSITE" id="PS50089"/>
    </source>
</evidence>
<keyword evidence="10 13" id="KW-1133">Transmembrane helix</keyword>
<gene>
    <name evidence="15" type="ORF">Cgig2_002428</name>
</gene>
<evidence type="ECO:0000256" key="10">
    <source>
        <dbReference type="ARBA" id="ARBA00022989"/>
    </source>
</evidence>
<feature type="domain" description="RING-type" evidence="14">
    <location>
        <begin position="338"/>
        <end position="379"/>
    </location>
</feature>
<dbReference type="Gene3D" id="3.30.40.10">
    <property type="entry name" value="Zinc/RING finger domain, C3HC4 (zinc finger)"/>
    <property type="match status" value="1"/>
</dbReference>